<dbReference type="InterPro" id="IPR013248">
    <property type="entry name" value="Psh3/Shr3"/>
</dbReference>
<protein>
    <submittedName>
        <fullName evidence="3">Shr3 amino acid permease chaperone</fullName>
    </submittedName>
</protein>
<dbReference type="GO" id="GO:0005789">
    <property type="term" value="C:endoplasmic reticulum membrane"/>
    <property type="evidence" value="ECO:0007669"/>
    <property type="project" value="TreeGrafter"/>
</dbReference>
<feature type="transmembrane region" description="Helical" evidence="2">
    <location>
        <begin position="106"/>
        <end position="124"/>
    </location>
</feature>
<feature type="transmembrane region" description="Helical" evidence="2">
    <location>
        <begin position="78"/>
        <end position="99"/>
    </location>
</feature>
<dbReference type="GO" id="GO:0051082">
    <property type="term" value="F:unfolded protein binding"/>
    <property type="evidence" value="ECO:0007669"/>
    <property type="project" value="TreeGrafter"/>
</dbReference>
<accession>A0AAE0PCW3</accession>
<dbReference type="PANTHER" id="PTHR28228">
    <property type="entry name" value="SECRETORY COMPONENT PROTEIN SHR3"/>
    <property type="match status" value="1"/>
</dbReference>
<keyword evidence="2" id="KW-0812">Transmembrane</keyword>
<dbReference type="PANTHER" id="PTHR28228:SF1">
    <property type="entry name" value="SECRETORY COMPONENT PROTEIN SHR3"/>
    <property type="match status" value="1"/>
</dbReference>
<reference evidence="3" key="2">
    <citation type="submission" date="2023-07" db="EMBL/GenBank/DDBJ databases">
        <authorList>
            <consortium name="Lawrence Berkeley National Laboratory"/>
            <person name="Haridas S."/>
            <person name="Hensen N."/>
            <person name="Bonometti L."/>
            <person name="Westerberg I."/>
            <person name="Brannstrom I.O."/>
            <person name="Guillou S."/>
            <person name="Cros-Aarteil S."/>
            <person name="Calhoun S."/>
            <person name="Kuo A."/>
            <person name="Mondo S."/>
            <person name="Pangilinan J."/>
            <person name="Riley R."/>
            <person name="LaButti K."/>
            <person name="Andreopoulos B."/>
            <person name="Lipzen A."/>
            <person name="Chen C."/>
            <person name="Yanf M."/>
            <person name="Daum C."/>
            <person name="Ng V."/>
            <person name="Clum A."/>
            <person name="Steindorff A."/>
            <person name="Ohm R."/>
            <person name="Martin F."/>
            <person name="Silar P."/>
            <person name="Natvig D."/>
            <person name="Lalanne C."/>
            <person name="Gautier V."/>
            <person name="Ament-velasquez S.L."/>
            <person name="Kruys A."/>
            <person name="Hutchinson M.I."/>
            <person name="Powell A.J."/>
            <person name="Barry K."/>
            <person name="Miller A.N."/>
            <person name="Grigoriev I.V."/>
            <person name="Debuchy R."/>
            <person name="Gladieux P."/>
            <person name="Thoren M.H."/>
            <person name="Johannesson H."/>
        </authorList>
    </citation>
    <scope>NUCLEOTIDE SEQUENCE</scope>
    <source>
        <strain evidence="3">FGSC 1904</strain>
    </source>
</reference>
<keyword evidence="4" id="KW-1185">Reference proteome</keyword>
<reference evidence="3" key="1">
    <citation type="journal article" date="2023" name="Mol. Phylogenet. Evol.">
        <title>Genome-scale phylogeny and comparative genomics of the fungal order Sordariales.</title>
        <authorList>
            <person name="Hensen N."/>
            <person name="Bonometti L."/>
            <person name="Westerberg I."/>
            <person name="Brannstrom I.O."/>
            <person name="Guillou S."/>
            <person name="Cros-Aarteil S."/>
            <person name="Calhoun S."/>
            <person name="Haridas S."/>
            <person name="Kuo A."/>
            <person name="Mondo S."/>
            <person name="Pangilinan J."/>
            <person name="Riley R."/>
            <person name="LaButti K."/>
            <person name="Andreopoulos B."/>
            <person name="Lipzen A."/>
            <person name="Chen C."/>
            <person name="Yan M."/>
            <person name="Daum C."/>
            <person name="Ng V."/>
            <person name="Clum A."/>
            <person name="Steindorff A."/>
            <person name="Ohm R.A."/>
            <person name="Martin F."/>
            <person name="Silar P."/>
            <person name="Natvig D.O."/>
            <person name="Lalanne C."/>
            <person name="Gautier V."/>
            <person name="Ament-Velasquez S.L."/>
            <person name="Kruys A."/>
            <person name="Hutchinson M.I."/>
            <person name="Powell A.J."/>
            <person name="Barry K."/>
            <person name="Miller A.N."/>
            <person name="Grigoriev I.V."/>
            <person name="Debuchy R."/>
            <person name="Gladieux P."/>
            <person name="Hiltunen Thoren M."/>
            <person name="Johannesson H."/>
        </authorList>
    </citation>
    <scope>NUCLEOTIDE SEQUENCE</scope>
    <source>
        <strain evidence="3">FGSC 1904</strain>
    </source>
</reference>
<dbReference type="Pfam" id="PF08229">
    <property type="entry name" value="SHR3_chaperone"/>
    <property type="match status" value="1"/>
</dbReference>
<evidence type="ECO:0000256" key="1">
    <source>
        <dbReference type="SAM" id="MobiDB-lite"/>
    </source>
</evidence>
<gene>
    <name evidence="3" type="ORF">B0T20DRAFT_224830</name>
</gene>
<evidence type="ECO:0000313" key="4">
    <source>
        <dbReference type="Proteomes" id="UP001281003"/>
    </source>
</evidence>
<feature type="compositionally biased region" description="Basic and acidic residues" evidence="1">
    <location>
        <begin position="202"/>
        <end position="213"/>
    </location>
</feature>
<feature type="transmembrane region" description="Helical" evidence="2">
    <location>
        <begin position="21"/>
        <end position="44"/>
    </location>
</feature>
<dbReference type="SMART" id="SM00786">
    <property type="entry name" value="SHR3_chaperone"/>
    <property type="match status" value="1"/>
</dbReference>
<organism evidence="3 4">
    <name type="scientific">Sordaria brevicollis</name>
    <dbReference type="NCBI Taxonomy" id="83679"/>
    <lineage>
        <taxon>Eukaryota</taxon>
        <taxon>Fungi</taxon>
        <taxon>Dikarya</taxon>
        <taxon>Ascomycota</taxon>
        <taxon>Pezizomycotina</taxon>
        <taxon>Sordariomycetes</taxon>
        <taxon>Sordariomycetidae</taxon>
        <taxon>Sordariales</taxon>
        <taxon>Sordariaceae</taxon>
        <taxon>Sordaria</taxon>
    </lineage>
</organism>
<evidence type="ECO:0000313" key="3">
    <source>
        <dbReference type="EMBL" id="KAK3397618.1"/>
    </source>
</evidence>
<dbReference type="PIRSF" id="PIRSF029187">
    <property type="entry name" value="Shr3_AAP_chap"/>
    <property type="match status" value="1"/>
</dbReference>
<evidence type="ECO:0000256" key="2">
    <source>
        <dbReference type="SAM" id="Phobius"/>
    </source>
</evidence>
<name>A0AAE0PCW3_SORBR</name>
<keyword evidence="2" id="KW-0472">Membrane</keyword>
<comment type="caution">
    <text evidence="3">The sequence shown here is derived from an EMBL/GenBank/DDBJ whole genome shotgun (WGS) entry which is preliminary data.</text>
</comment>
<feature type="transmembrane region" description="Helical" evidence="2">
    <location>
        <begin position="174"/>
        <end position="192"/>
    </location>
</feature>
<dbReference type="GO" id="GO:0006888">
    <property type="term" value="P:endoplasmic reticulum to Golgi vesicle-mediated transport"/>
    <property type="evidence" value="ECO:0007669"/>
    <property type="project" value="TreeGrafter"/>
</dbReference>
<dbReference type="EMBL" id="JAUTDP010000007">
    <property type="protein sequence ID" value="KAK3397618.1"/>
    <property type="molecule type" value="Genomic_DNA"/>
</dbReference>
<dbReference type="AlphaFoldDB" id="A0AAE0PCW3"/>
<keyword evidence="2" id="KW-1133">Transmembrane helix</keyword>
<feature type="region of interest" description="Disordered" evidence="1">
    <location>
        <begin position="202"/>
        <end position="236"/>
    </location>
</feature>
<sequence>MSESHWVDWNKNTQSKDYRGSGSFSTFIIIGPVCFFLGILFAQFPYDFPLLWTSEPVQATYYDFLENHIKYLHASPPIISRLLNIVIFVGLLGFFMKLFRPAESNVLFDGASLILYVIGVGVYTSNIVKGMRTITAGIWDMEDFAGVKHDGPVSGEVILGREDTMKVLSASNTILAMVLVGVLVLQAGQWYAEAKEKADFAKAGEKKEKKNGGGEKQQQQQVVVEVEEQVEDKKEQ</sequence>
<proteinExistence type="predicted"/>
<dbReference type="Proteomes" id="UP001281003">
    <property type="component" value="Unassembled WGS sequence"/>
</dbReference>